<evidence type="ECO:0000256" key="4">
    <source>
        <dbReference type="HAMAP-Rule" id="MF_00063"/>
    </source>
</evidence>
<dbReference type="PANTHER" id="PTHR46509">
    <property type="entry name" value="PHOSPHOADENOSINE PHOSPHOSULFATE REDUCTASE"/>
    <property type="match status" value="1"/>
</dbReference>
<comment type="similarity">
    <text evidence="1 4">Belongs to the PAPS reductase family. CysH subfamily.</text>
</comment>
<evidence type="ECO:0000313" key="6">
    <source>
        <dbReference type="EMBL" id="SPF29062.1"/>
    </source>
</evidence>
<evidence type="ECO:0000256" key="2">
    <source>
        <dbReference type="ARBA" id="ARBA00023002"/>
    </source>
</evidence>
<dbReference type="Pfam" id="PF01507">
    <property type="entry name" value="PAPS_reduct"/>
    <property type="match status" value="1"/>
</dbReference>
<dbReference type="HAMAP" id="MF_00063">
    <property type="entry name" value="CysH"/>
    <property type="match status" value="1"/>
</dbReference>
<dbReference type="Gene3D" id="3.40.50.620">
    <property type="entry name" value="HUPs"/>
    <property type="match status" value="1"/>
</dbReference>
<dbReference type="GO" id="GO:0019379">
    <property type="term" value="P:sulfate assimilation, phosphoadenylyl sulfate reduction by phosphoadenylyl-sulfate reductase (thioredoxin)"/>
    <property type="evidence" value="ECO:0007669"/>
    <property type="project" value="UniProtKB-UniRule"/>
</dbReference>
<dbReference type="OrthoDB" id="9794018at2"/>
<dbReference type="PIRSF" id="PIRSF000857">
    <property type="entry name" value="PAPS_reductase"/>
    <property type="match status" value="1"/>
</dbReference>
<keyword evidence="4" id="KW-0408">Iron</keyword>
<keyword evidence="4" id="KW-0479">Metal-binding</keyword>
<dbReference type="EC" id="1.8.4.10" evidence="4"/>
<dbReference type="SUPFAM" id="SSF52402">
    <property type="entry name" value="Adenine nucleotide alpha hydrolases-like"/>
    <property type="match status" value="1"/>
</dbReference>
<dbReference type="InterPro" id="IPR014729">
    <property type="entry name" value="Rossmann-like_a/b/a_fold"/>
</dbReference>
<sequence>MRPEATFATVDERVAALNGRYRHHAARAVFKEALNARETGRVALVSSFGAESVVLLHMVSVDRPSLPVIFVDTEMLFPETLQYQIDVASQLGLTNVQVVKASRTQLALHDPKSDLHKRDTDACCNLRKTEPLEAALTPYDAWITGRKRFQSGTRAKLDFFEAEGDRRIKINPLAHWAPADVQDYMWNNKLPRHPLVAQGYPSIGCAPCTTKVAEGEDPRSGRWRDQDKEECGIHFVDGKIVRGPLNKEDAA</sequence>
<evidence type="ECO:0000256" key="3">
    <source>
        <dbReference type="ARBA" id="ARBA00024327"/>
    </source>
</evidence>
<dbReference type="GO" id="GO:0043866">
    <property type="term" value="F:adenylyl-sulfate reductase (thioredoxin) activity"/>
    <property type="evidence" value="ECO:0007669"/>
    <property type="project" value="UniProtKB-EC"/>
</dbReference>
<gene>
    <name evidence="4 6" type="primary">cysH</name>
    <name evidence="6" type="ORF">POI8812_01367</name>
</gene>
<proteinExistence type="inferred from homology"/>
<dbReference type="InterPro" id="IPR002500">
    <property type="entry name" value="PAPS_reduct_dom"/>
</dbReference>
<dbReference type="Proteomes" id="UP000244932">
    <property type="component" value="Unassembled WGS sequence"/>
</dbReference>
<feature type="binding site" evidence="4">
    <location>
        <position position="123"/>
    </location>
    <ligand>
        <name>[4Fe-4S] cluster</name>
        <dbReference type="ChEBI" id="CHEBI:49883"/>
    </ligand>
</feature>
<dbReference type="GO" id="GO:0046872">
    <property type="term" value="F:metal ion binding"/>
    <property type="evidence" value="ECO:0007669"/>
    <property type="project" value="UniProtKB-KW"/>
</dbReference>
<comment type="subcellular location">
    <subcellularLocation>
        <location evidence="4">Cytoplasm</location>
    </subcellularLocation>
</comment>
<evidence type="ECO:0000259" key="5">
    <source>
        <dbReference type="Pfam" id="PF01507"/>
    </source>
</evidence>
<dbReference type="InterPro" id="IPR004511">
    <property type="entry name" value="PAPS/APS_Rdtase"/>
</dbReference>
<dbReference type="GO" id="GO:0070814">
    <property type="term" value="P:hydrogen sulfide biosynthetic process"/>
    <property type="evidence" value="ECO:0007669"/>
    <property type="project" value="UniProtKB-UniRule"/>
</dbReference>
<feature type="binding site" evidence="4">
    <location>
        <position position="124"/>
    </location>
    <ligand>
        <name>[4Fe-4S] cluster</name>
        <dbReference type="ChEBI" id="CHEBI:49883"/>
    </ligand>
</feature>
<dbReference type="RefSeq" id="WP_108781789.1">
    <property type="nucleotide sequence ID" value="NZ_OMKW01000002.1"/>
</dbReference>
<keyword evidence="7" id="KW-1185">Reference proteome</keyword>
<keyword evidence="4" id="KW-0963">Cytoplasm</keyword>
<dbReference type="AlphaFoldDB" id="A0A2R8AA09"/>
<comment type="cofactor">
    <cofactor evidence="4">
        <name>[4Fe-4S] cluster</name>
        <dbReference type="ChEBI" id="CHEBI:49883"/>
    </cofactor>
    <text evidence="4">Binds 1 [4Fe-4S] cluster per subunit.</text>
</comment>
<name>A0A2R8AA09_9RHOB</name>
<keyword evidence="2 4" id="KW-0560">Oxidoreductase</keyword>
<comment type="catalytic activity">
    <reaction evidence="4">
        <text>[thioredoxin]-disulfide + sulfite + AMP + 2 H(+) = adenosine 5'-phosphosulfate + [thioredoxin]-dithiol</text>
        <dbReference type="Rhea" id="RHEA:21976"/>
        <dbReference type="Rhea" id="RHEA-COMP:10698"/>
        <dbReference type="Rhea" id="RHEA-COMP:10700"/>
        <dbReference type="ChEBI" id="CHEBI:15378"/>
        <dbReference type="ChEBI" id="CHEBI:17359"/>
        <dbReference type="ChEBI" id="CHEBI:29950"/>
        <dbReference type="ChEBI" id="CHEBI:50058"/>
        <dbReference type="ChEBI" id="CHEBI:58243"/>
        <dbReference type="ChEBI" id="CHEBI:456215"/>
        <dbReference type="EC" id="1.8.4.10"/>
    </reaction>
</comment>
<dbReference type="GO" id="GO:0005737">
    <property type="term" value="C:cytoplasm"/>
    <property type="evidence" value="ECO:0007669"/>
    <property type="project" value="UniProtKB-SubCell"/>
</dbReference>
<feature type="active site" description="Nucleophile; cysteine thiosulfonate intermediate" evidence="4">
    <location>
        <position position="231"/>
    </location>
</feature>
<evidence type="ECO:0000256" key="1">
    <source>
        <dbReference type="ARBA" id="ARBA00009732"/>
    </source>
</evidence>
<comment type="pathway">
    <text evidence="3 4">Sulfur metabolism; hydrogen sulfide biosynthesis; sulfite from sulfate.</text>
</comment>
<accession>A0A2R8AA09</accession>
<dbReference type="NCBIfam" id="TIGR00434">
    <property type="entry name" value="cysH"/>
    <property type="match status" value="1"/>
</dbReference>
<dbReference type="GO" id="GO:0051539">
    <property type="term" value="F:4 iron, 4 sulfur cluster binding"/>
    <property type="evidence" value="ECO:0007669"/>
    <property type="project" value="UniProtKB-UniRule"/>
</dbReference>
<dbReference type="PANTHER" id="PTHR46509:SF1">
    <property type="entry name" value="PHOSPHOADENOSINE PHOSPHOSULFATE REDUCTASE"/>
    <property type="match status" value="1"/>
</dbReference>
<protein>
    <recommendedName>
        <fullName evidence="4">Adenosine 5'-phosphosulfate reductase</fullName>
        <shortName evidence="4">APS reductase</shortName>
        <ecNumber evidence="4">1.8.4.10</ecNumber>
    </recommendedName>
    <alternativeName>
        <fullName evidence="4">5'-adenylylsulfate reductase</fullName>
    </alternativeName>
    <alternativeName>
        <fullName evidence="4">Thioredoxin-dependent 5'-adenylylsulfate reductase</fullName>
    </alternativeName>
</protein>
<organism evidence="6 7">
    <name type="scientific">Pontivivens insulae</name>
    <dbReference type="NCBI Taxonomy" id="1639689"/>
    <lineage>
        <taxon>Bacteria</taxon>
        <taxon>Pseudomonadati</taxon>
        <taxon>Pseudomonadota</taxon>
        <taxon>Alphaproteobacteria</taxon>
        <taxon>Rhodobacterales</taxon>
        <taxon>Paracoccaceae</taxon>
        <taxon>Pontivivens</taxon>
    </lineage>
</organism>
<comment type="function">
    <text evidence="4">Catalyzes the formation of sulfite from adenosine 5'-phosphosulfate (APS) using thioredoxin as an electron donor.</text>
</comment>
<feature type="domain" description="Phosphoadenosine phosphosulphate reductase" evidence="5">
    <location>
        <begin position="42"/>
        <end position="210"/>
    </location>
</feature>
<dbReference type="GO" id="GO:0004604">
    <property type="term" value="F:phosphoadenylyl-sulfate reductase (thioredoxin) activity"/>
    <property type="evidence" value="ECO:0007669"/>
    <property type="project" value="UniProtKB-UniRule"/>
</dbReference>
<dbReference type="EMBL" id="OMKW01000002">
    <property type="protein sequence ID" value="SPF29062.1"/>
    <property type="molecule type" value="Genomic_DNA"/>
</dbReference>
<dbReference type="NCBIfam" id="NF002537">
    <property type="entry name" value="PRK02090.1"/>
    <property type="match status" value="1"/>
</dbReference>
<evidence type="ECO:0000313" key="7">
    <source>
        <dbReference type="Proteomes" id="UP000244932"/>
    </source>
</evidence>
<reference evidence="6 7" key="1">
    <citation type="submission" date="2018-03" db="EMBL/GenBank/DDBJ databases">
        <authorList>
            <person name="Keele B.F."/>
        </authorList>
    </citation>
    <scope>NUCLEOTIDE SEQUENCE [LARGE SCALE GENOMIC DNA]</scope>
    <source>
        <strain evidence="6 7">CeCT 8812</strain>
    </source>
</reference>
<keyword evidence="4" id="KW-0411">Iron-sulfur</keyword>
<feature type="binding site" evidence="4">
    <location>
        <position position="205"/>
    </location>
    <ligand>
        <name>[4Fe-4S] cluster</name>
        <dbReference type="ChEBI" id="CHEBI:49883"/>
    </ligand>
</feature>
<feature type="binding site" evidence="4">
    <location>
        <position position="208"/>
    </location>
    <ligand>
        <name>[4Fe-4S] cluster</name>
        <dbReference type="ChEBI" id="CHEBI:49883"/>
    </ligand>
</feature>